<proteinExistence type="predicted"/>
<dbReference type="EMBL" id="CP018224">
    <property type="protein sequence ID" value="API61440.1"/>
    <property type="molecule type" value="Genomic_DNA"/>
</dbReference>
<accession>A0A1L4A0N2</accession>
<feature type="domain" description="TrfB transcriptional repressor protein" evidence="3">
    <location>
        <begin position="5"/>
        <end position="86"/>
    </location>
</feature>
<name>A0A1L4A0N2_9SPHN</name>
<dbReference type="AlphaFoldDB" id="A0A1L4A0N2"/>
<dbReference type="OrthoDB" id="8779138at2"/>
<evidence type="ECO:0000256" key="2">
    <source>
        <dbReference type="ARBA" id="ARBA00023163"/>
    </source>
</evidence>
<dbReference type="Pfam" id="PF16509">
    <property type="entry name" value="KORA"/>
    <property type="match status" value="1"/>
</dbReference>
<dbReference type="KEGG" id="sphj:BSL82_18540"/>
<evidence type="ECO:0000256" key="1">
    <source>
        <dbReference type="ARBA" id="ARBA00023015"/>
    </source>
</evidence>
<gene>
    <name evidence="4" type="ORF">BSL82_18540</name>
</gene>
<organism evidence="4 5">
    <name type="scientific">Tardibacter chloracetimidivorans</name>
    <dbReference type="NCBI Taxonomy" id="1921510"/>
    <lineage>
        <taxon>Bacteria</taxon>
        <taxon>Pseudomonadati</taxon>
        <taxon>Pseudomonadota</taxon>
        <taxon>Alphaproteobacteria</taxon>
        <taxon>Sphingomonadales</taxon>
        <taxon>Sphingomonadaceae</taxon>
        <taxon>Tardibacter</taxon>
    </lineage>
</organism>
<keyword evidence="2" id="KW-0804">Transcription</keyword>
<protein>
    <submittedName>
        <fullName evidence="4">Transcriptional regulator</fullName>
    </submittedName>
</protein>
<dbReference type="InterPro" id="IPR053721">
    <property type="entry name" value="Fimbrial_Adhesin_Reg"/>
</dbReference>
<keyword evidence="4" id="KW-0614">Plasmid</keyword>
<evidence type="ECO:0000259" key="3">
    <source>
        <dbReference type="Pfam" id="PF16509"/>
    </source>
</evidence>
<reference evidence="4 5" key="1">
    <citation type="submission" date="2016-11" db="EMBL/GenBank/DDBJ databases">
        <title>Complete Genome Sequence of alachlor-degrading Sphingomonas sp. strain JJ-A5.</title>
        <authorList>
            <person name="Lee H."/>
            <person name="Ka J.-O."/>
        </authorList>
    </citation>
    <scope>NUCLEOTIDE SEQUENCE [LARGE SCALE GENOMIC DNA]</scope>
    <source>
        <strain evidence="4 5">JJ-A5</strain>
        <plasmid evidence="5">phsl3</plasmid>
    </source>
</reference>
<dbReference type="Proteomes" id="UP000182063">
    <property type="component" value="Plasmid pHSL3"/>
</dbReference>
<sequence>MDKRLSASAFEQAAGRLNIAARPLDMARAVLVDGEAQSAVAKREGVSRNAVCLAVNRIWNAHSEVPEGFERVTAILPKHKAFLVRQWQREAVERLDAKR</sequence>
<dbReference type="RefSeq" id="WP_019053944.1">
    <property type="nucleotide sequence ID" value="NZ_CP018224.1"/>
</dbReference>
<dbReference type="InterPro" id="IPR032428">
    <property type="entry name" value="TrfB"/>
</dbReference>
<evidence type="ECO:0000313" key="5">
    <source>
        <dbReference type="Proteomes" id="UP000182063"/>
    </source>
</evidence>
<evidence type="ECO:0000313" key="4">
    <source>
        <dbReference type="EMBL" id="API61440.1"/>
    </source>
</evidence>
<geneLocation type="plasmid" evidence="5">
    <name>phsl3</name>
</geneLocation>
<keyword evidence="5" id="KW-1185">Reference proteome</keyword>
<dbReference type="Gene3D" id="1.10.10.2690">
    <property type="match status" value="1"/>
</dbReference>
<keyword evidence="1" id="KW-0805">Transcription regulation</keyword>